<evidence type="ECO:0000259" key="11">
    <source>
        <dbReference type="SMART" id="SM00563"/>
    </source>
</evidence>
<dbReference type="CDD" id="cd07986">
    <property type="entry name" value="LPLAT_ACT14924-like"/>
    <property type="match status" value="1"/>
</dbReference>
<dbReference type="OrthoDB" id="1113830at2"/>
<evidence type="ECO:0000256" key="3">
    <source>
        <dbReference type="ARBA" id="ARBA00022679"/>
    </source>
</evidence>
<comment type="function">
    <text evidence="9">Catalyzes the first step in the biosynthesis of ornithine lipids, which are phosphorus-free membrane lipids. Catalyzes the 3-hydroxyacyl-acyl carrier protein-dependent acylation of ornithine to form lyso-ornithine lipid (LOL).</text>
</comment>
<evidence type="ECO:0000256" key="2">
    <source>
        <dbReference type="ARBA" id="ARBA00022516"/>
    </source>
</evidence>
<dbReference type="InterPro" id="IPR002123">
    <property type="entry name" value="Plipid/glycerol_acylTrfase"/>
</dbReference>
<proteinExistence type="inferred from homology"/>
<dbReference type="InterPro" id="IPR045746">
    <property type="entry name" value="ACT14924-like_Acyltransf_dom"/>
</dbReference>
<evidence type="ECO:0000313" key="12">
    <source>
        <dbReference type="EMBL" id="ADN00374.1"/>
    </source>
</evidence>
<dbReference type="AlphaFoldDB" id="E0SJT5"/>
<dbReference type="RefSeq" id="WP_013319773.1">
    <property type="nucleotide sequence ID" value="NC_014500.1"/>
</dbReference>
<evidence type="ECO:0000256" key="9">
    <source>
        <dbReference type="ARBA" id="ARBA00045724"/>
    </source>
</evidence>
<accession>E0SJT5</accession>
<evidence type="ECO:0000256" key="8">
    <source>
        <dbReference type="ARBA" id="ARBA00039866"/>
    </source>
</evidence>
<dbReference type="eggNOG" id="COG0204">
    <property type="taxonomic scope" value="Bacteria"/>
</dbReference>
<comment type="pathway">
    <text evidence="1">Lipid metabolism.</text>
</comment>
<evidence type="ECO:0000313" key="13">
    <source>
        <dbReference type="Proteomes" id="UP000006859"/>
    </source>
</evidence>
<dbReference type="HOGENOM" id="CLU_033329_1_0_6"/>
<dbReference type="GO" id="GO:0006629">
    <property type="term" value="P:lipid metabolic process"/>
    <property type="evidence" value="ECO:0007669"/>
    <property type="project" value="UniProtKB-KW"/>
</dbReference>
<dbReference type="Proteomes" id="UP000006859">
    <property type="component" value="Chromosome"/>
</dbReference>
<reference evidence="12 13" key="1">
    <citation type="journal article" date="2011" name="J. Bacteriol.">
        <title>Genome sequence of the plant-pathogenic bacterium Dickeya dadantii 3937.</title>
        <authorList>
            <person name="Glasner J.D."/>
            <person name="Yang C.H."/>
            <person name="Reverchon S."/>
            <person name="Hugouvieux-Cotte-Pattat N."/>
            <person name="Condemine G."/>
            <person name="Bohin J.P."/>
            <person name="Van Gijsegem F."/>
            <person name="Yang S."/>
            <person name="Franza T."/>
            <person name="Expert D."/>
            <person name="Plunkett G. III"/>
            <person name="San Francisco M.J."/>
            <person name="Charkowski A.O."/>
            <person name="Py B."/>
            <person name="Bell K."/>
            <person name="Rauscher L."/>
            <person name="Rodriguez-Palenzuela P."/>
            <person name="Toussaint A."/>
            <person name="Holeva M.C."/>
            <person name="He S.Y."/>
            <person name="Douet V."/>
            <person name="Boccara M."/>
            <person name="Blanco C."/>
            <person name="Toth I."/>
            <person name="Anderson B.D."/>
            <person name="Biehl B.S."/>
            <person name="Mau B."/>
            <person name="Flynn S.M."/>
            <person name="Barras F."/>
            <person name="Lindeberg M."/>
            <person name="Birch P.R."/>
            <person name="Tsuyumu S."/>
            <person name="Shi X."/>
            <person name="Hibbing M."/>
            <person name="Yap M.N."/>
            <person name="Carpentier M."/>
            <person name="Dassa E."/>
            <person name="Umehara M."/>
            <person name="Kim J.F."/>
            <person name="Rusch M."/>
            <person name="Soni P."/>
            <person name="Mayhew G.F."/>
            <person name="Fouts D.E."/>
            <person name="Gill S.R."/>
            <person name="Blattner F.R."/>
            <person name="Keen N.T."/>
            <person name="Perna N.T."/>
        </authorList>
    </citation>
    <scope>NUCLEOTIDE SEQUENCE [LARGE SCALE GENOMIC DNA]</scope>
    <source>
        <strain evidence="12 13">3937</strain>
    </source>
</reference>
<dbReference type="PANTHER" id="PTHR37323:SF1">
    <property type="entry name" value="L-ORNITHINE N(ALPHA)-ACYLTRANSFERASE"/>
    <property type="match status" value="1"/>
</dbReference>
<dbReference type="GO" id="GO:0043810">
    <property type="term" value="F:ornithine-acyl [acyl carrier protein] N-acyltransferase activity"/>
    <property type="evidence" value="ECO:0007669"/>
    <property type="project" value="UniProtKB-EC"/>
</dbReference>
<dbReference type="PATRIC" id="fig|198628.6.peg.4116"/>
<dbReference type="InterPro" id="IPR052351">
    <property type="entry name" value="Ornithine_N-alpha-AT"/>
</dbReference>
<evidence type="ECO:0000256" key="1">
    <source>
        <dbReference type="ARBA" id="ARBA00005189"/>
    </source>
</evidence>
<comment type="similarity">
    <text evidence="6">Belongs to the acetyltransferase family. OlsB subfamily.</text>
</comment>
<keyword evidence="3 12" id="KW-0808">Transferase</keyword>
<name>E0SJT5_DICD3</name>
<keyword evidence="13" id="KW-1185">Reference proteome</keyword>
<dbReference type="Pfam" id="PF19576">
    <property type="entry name" value="Acyltransf_2"/>
    <property type="match status" value="1"/>
</dbReference>
<evidence type="ECO:0000256" key="6">
    <source>
        <dbReference type="ARBA" id="ARBA00038095"/>
    </source>
</evidence>
<dbReference type="SMART" id="SM00563">
    <property type="entry name" value="PlsC"/>
    <property type="match status" value="1"/>
</dbReference>
<sequence>MFSLDNLLQELAPHRSTPTWQRSLLRSLLFENEFQQFAQRYPHLKGLDLVEQVLDHFSLNCEMVEGDLENIPSRGPVVLVANHPIGSLDGLALLRTVASVRPDVRVVASQLLSYIEPLKNLFFSVDNFSNRTRRHQLAAIQEHLAGDGAIIMFPAGEVSRMSLKGIRDGHWHSGFIRMAAKARAPIVPIHISGRNSNLFYLSSLIYRPLSTLLLVREMFRQRGNRLRFRIGAQIPYPTWSQGEWQPNDLAARFRRHVYRLGQGKPGCFNGDKPIALPEERTLLKRALETCEALGTTPDGKKIYLYRRGSEDYVPILRELGRLREISFRAVGEGSGKRRDLDSFDDDYLHLVLWDDRELEIVGAYRFAPTARLLAEKDISGLYSHSLFQYGEEMAPVLASGIELGRSFIQPKYWGKRGLDYLWLGIGAYLARYPEYRYLFGPVSLSGSLPSPARDLLIAFYRLHFAPSQALARSRRPYPASLPEVLRQFEGDDYQQDLTRLKSMLSNMGCSIPTLYKQYSELCEPGGVQFIDFGLDPDFNNCVDGLVLVDLQQLKASRHQRYIAPFCNEASVQ</sequence>
<dbReference type="SUPFAM" id="SSF69593">
    <property type="entry name" value="Glycerol-3-phosphate (1)-acyltransferase"/>
    <property type="match status" value="1"/>
</dbReference>
<evidence type="ECO:0000256" key="4">
    <source>
        <dbReference type="ARBA" id="ARBA00023098"/>
    </source>
</evidence>
<dbReference type="eggNOG" id="COG3176">
    <property type="taxonomic scope" value="Bacteria"/>
</dbReference>
<dbReference type="Gene3D" id="3.40.630.30">
    <property type="match status" value="1"/>
</dbReference>
<dbReference type="SUPFAM" id="SSF55729">
    <property type="entry name" value="Acyl-CoA N-acyltransferases (Nat)"/>
    <property type="match status" value="1"/>
</dbReference>
<dbReference type="KEGG" id="ddd:Dda3937_00352"/>
<protein>
    <recommendedName>
        <fullName evidence="8">L-ornithine N(alpha)-acyltransferase</fullName>
        <ecNumber evidence="7">2.3.2.30</ecNumber>
    </recommendedName>
</protein>
<dbReference type="Pfam" id="PF13444">
    <property type="entry name" value="Acetyltransf_5"/>
    <property type="match status" value="1"/>
</dbReference>
<dbReference type="InterPro" id="IPR016181">
    <property type="entry name" value="Acyl_CoA_acyltransferase"/>
</dbReference>
<evidence type="ECO:0000256" key="10">
    <source>
        <dbReference type="ARBA" id="ARBA00047785"/>
    </source>
</evidence>
<organism evidence="12 13">
    <name type="scientific">Dickeya dadantii (strain 3937)</name>
    <name type="common">Erwinia chrysanthemi (strain 3937)</name>
    <dbReference type="NCBI Taxonomy" id="198628"/>
    <lineage>
        <taxon>Bacteria</taxon>
        <taxon>Pseudomonadati</taxon>
        <taxon>Pseudomonadota</taxon>
        <taxon>Gammaproteobacteria</taxon>
        <taxon>Enterobacterales</taxon>
        <taxon>Pectobacteriaceae</taxon>
        <taxon>Dickeya</taxon>
    </lineage>
</organism>
<dbReference type="EMBL" id="CP002038">
    <property type="protein sequence ID" value="ADN00374.1"/>
    <property type="molecule type" value="Genomic_DNA"/>
</dbReference>
<keyword evidence="5 12" id="KW-0012">Acyltransferase</keyword>
<keyword evidence="4" id="KW-0443">Lipid metabolism</keyword>
<evidence type="ECO:0000256" key="5">
    <source>
        <dbReference type="ARBA" id="ARBA00023315"/>
    </source>
</evidence>
<dbReference type="EC" id="2.3.2.30" evidence="7"/>
<dbReference type="STRING" id="198628.Dda3937_00352"/>
<comment type="catalytic activity">
    <reaction evidence="10">
        <text>a (3R)-hydroxyacyl-[ACP] + L-ornithine = a lyso-ornithine lipid + holo-[ACP] + H(+)</text>
        <dbReference type="Rhea" id="RHEA:20633"/>
        <dbReference type="Rhea" id="RHEA-COMP:9685"/>
        <dbReference type="Rhea" id="RHEA-COMP:9945"/>
        <dbReference type="ChEBI" id="CHEBI:15378"/>
        <dbReference type="ChEBI" id="CHEBI:46911"/>
        <dbReference type="ChEBI" id="CHEBI:64479"/>
        <dbReference type="ChEBI" id="CHEBI:78827"/>
        <dbReference type="ChEBI" id="CHEBI:138482"/>
        <dbReference type="EC" id="2.3.2.30"/>
    </reaction>
    <physiologicalReaction direction="left-to-right" evidence="10">
        <dbReference type="Rhea" id="RHEA:20634"/>
    </physiologicalReaction>
</comment>
<gene>
    <name evidence="12" type="ordered locus">Dda3937_00352</name>
</gene>
<feature type="domain" description="Phospholipid/glycerol acyltransferase" evidence="11">
    <location>
        <begin position="77"/>
        <end position="194"/>
    </location>
</feature>
<dbReference type="PANTHER" id="PTHR37323">
    <property type="entry name" value="GCN5-RELATED N-ACETYLTRANSFERASE"/>
    <property type="match status" value="1"/>
</dbReference>
<keyword evidence="2" id="KW-0444">Lipid biosynthesis</keyword>
<evidence type="ECO:0000256" key="7">
    <source>
        <dbReference type="ARBA" id="ARBA00039058"/>
    </source>
</evidence>